<dbReference type="AlphaFoldDB" id="A0ABD4KBI4"/>
<dbReference type="RefSeq" id="WP_194513425.1">
    <property type="nucleotide sequence ID" value="NZ_JADIXP010000007.1"/>
</dbReference>
<dbReference type="Proteomes" id="UP000628560">
    <property type="component" value="Unassembled WGS sequence"/>
</dbReference>
<accession>A0ABD4KBI4</accession>
<organism evidence="1 2">
    <name type="scientific">Lelliottia nimipressuralis</name>
    <dbReference type="NCBI Taxonomy" id="69220"/>
    <lineage>
        <taxon>Bacteria</taxon>
        <taxon>Pseudomonadati</taxon>
        <taxon>Pseudomonadota</taxon>
        <taxon>Gammaproteobacteria</taxon>
        <taxon>Enterobacterales</taxon>
        <taxon>Enterobacteriaceae</taxon>
        <taxon>Lelliottia</taxon>
    </lineage>
</organism>
<gene>
    <name evidence="1" type="ORF">ISP11_13590</name>
</gene>
<dbReference type="EMBL" id="JADIXP010000007">
    <property type="protein sequence ID" value="MBF4178897.1"/>
    <property type="molecule type" value="Genomic_DNA"/>
</dbReference>
<proteinExistence type="predicted"/>
<evidence type="ECO:0008006" key="3">
    <source>
        <dbReference type="Google" id="ProtNLM"/>
    </source>
</evidence>
<protein>
    <recommendedName>
        <fullName evidence="3">Terminase small subunit</fullName>
    </recommendedName>
</protein>
<name>A0ABD4KBI4_9ENTR</name>
<sequence>MFAEEGNMAAPQGKIALVQDEASKRIAAEKSEFNKSVREMRKLGILPPGVKPKAKHFNMLAAYQNSNAAKMRATSVARDLAAFESVGGMGAQVLATLNNPKAKATERAIALQAMIQITKSAPMVVSAARIEPDDESPFLIDDSELDGIMSEFSA</sequence>
<evidence type="ECO:0000313" key="1">
    <source>
        <dbReference type="EMBL" id="MBF4178897.1"/>
    </source>
</evidence>
<comment type="caution">
    <text evidence="1">The sequence shown here is derived from an EMBL/GenBank/DDBJ whole genome shotgun (WGS) entry which is preliminary data.</text>
</comment>
<evidence type="ECO:0000313" key="2">
    <source>
        <dbReference type="Proteomes" id="UP000628560"/>
    </source>
</evidence>
<reference evidence="1 2" key="1">
    <citation type="submission" date="2020-11" db="EMBL/GenBank/DDBJ databases">
        <title>Identification of Lelliottia nimipressuralis from Wound Infection by Whole Genome-Based Bacterial Identification.</title>
        <authorList>
            <person name="Navarathna D.H."/>
            <person name="Choi H."/>
            <person name="Jinadatha C."/>
            <person name="Chatterjee P."/>
            <person name="Hwang M."/>
        </authorList>
    </citation>
    <scope>NUCLEOTIDE SEQUENCE [LARGE SCALE GENOMIC DNA]</scope>
    <source>
        <strain evidence="1 2">DN2020</strain>
    </source>
</reference>